<sequence length="267" mass="28403">MPGPDVSSVDQRASPVATRQQNPPSSLSPIDPATHHPDDSTSGEAQGDGILEALSESLTGQGHRAMDAGDNATQNPLSSEAPTKDMAALSDSGLGRGGVLLERIHYAGARVESPTQTASQKQLNEYREKLARDLERRELSARGLLVSSVEKARVSPIQEELAMSLPQLTSSSIATASTESNNTIRGGMTPAMTASTPSYPFPRMAGGAFNLYKSFNTPSPGAPFRPSYTPNFDPSMGAHDRVLSNTSTPASTYTYVPTFRLPAEDRR</sequence>
<dbReference type="EMBL" id="JADCTT010000002">
    <property type="protein sequence ID" value="KAF9757974.1"/>
    <property type="molecule type" value="Genomic_DNA"/>
</dbReference>
<feature type="compositionally biased region" description="Polar residues" evidence="1">
    <location>
        <begin position="17"/>
        <end position="28"/>
    </location>
</feature>
<reference evidence="2" key="1">
    <citation type="submission" date="2020-10" db="EMBL/GenBank/DDBJ databases">
        <title>High-Quality Genome Resource of Clonostachys rosea strain S41 by Oxford Nanopore Long-Read Sequencing.</title>
        <authorList>
            <person name="Wang H."/>
        </authorList>
    </citation>
    <scope>NUCLEOTIDE SEQUENCE</scope>
    <source>
        <strain evidence="2">S41</strain>
    </source>
</reference>
<feature type="compositionally biased region" description="Polar residues" evidence="1">
    <location>
        <begin position="71"/>
        <end position="81"/>
    </location>
</feature>
<evidence type="ECO:0000313" key="2">
    <source>
        <dbReference type="EMBL" id="KAF9757974.1"/>
    </source>
</evidence>
<dbReference type="AlphaFoldDB" id="A0A8H7NL21"/>
<accession>A0A8H7NL21</accession>
<comment type="caution">
    <text evidence="2">The sequence shown here is derived from an EMBL/GenBank/DDBJ whole genome shotgun (WGS) entry which is preliminary data.</text>
</comment>
<name>A0A8H7NL21_BIOOC</name>
<protein>
    <submittedName>
        <fullName evidence="2">Uncharacterized protein</fullName>
    </submittedName>
</protein>
<evidence type="ECO:0000313" key="3">
    <source>
        <dbReference type="Proteomes" id="UP000616885"/>
    </source>
</evidence>
<dbReference type="Proteomes" id="UP000616885">
    <property type="component" value="Unassembled WGS sequence"/>
</dbReference>
<gene>
    <name evidence="2" type="ORF">IM811_008918</name>
</gene>
<proteinExistence type="predicted"/>
<feature type="region of interest" description="Disordered" evidence="1">
    <location>
        <begin position="1"/>
        <end position="88"/>
    </location>
</feature>
<evidence type="ECO:0000256" key="1">
    <source>
        <dbReference type="SAM" id="MobiDB-lite"/>
    </source>
</evidence>
<organism evidence="2 3">
    <name type="scientific">Bionectria ochroleuca</name>
    <name type="common">Gliocladium roseum</name>
    <dbReference type="NCBI Taxonomy" id="29856"/>
    <lineage>
        <taxon>Eukaryota</taxon>
        <taxon>Fungi</taxon>
        <taxon>Dikarya</taxon>
        <taxon>Ascomycota</taxon>
        <taxon>Pezizomycotina</taxon>
        <taxon>Sordariomycetes</taxon>
        <taxon>Hypocreomycetidae</taxon>
        <taxon>Hypocreales</taxon>
        <taxon>Bionectriaceae</taxon>
        <taxon>Clonostachys</taxon>
    </lineage>
</organism>